<feature type="compositionally biased region" description="Acidic residues" evidence="1">
    <location>
        <begin position="127"/>
        <end position="144"/>
    </location>
</feature>
<feature type="region of interest" description="Disordered" evidence="1">
    <location>
        <begin position="1"/>
        <end position="30"/>
    </location>
</feature>
<dbReference type="Proteomes" id="UP000305067">
    <property type="component" value="Unassembled WGS sequence"/>
</dbReference>
<organism evidence="2 3">
    <name type="scientific">Pterulicium gracile</name>
    <dbReference type="NCBI Taxonomy" id="1884261"/>
    <lineage>
        <taxon>Eukaryota</taxon>
        <taxon>Fungi</taxon>
        <taxon>Dikarya</taxon>
        <taxon>Basidiomycota</taxon>
        <taxon>Agaricomycotina</taxon>
        <taxon>Agaricomycetes</taxon>
        <taxon>Agaricomycetidae</taxon>
        <taxon>Agaricales</taxon>
        <taxon>Pleurotineae</taxon>
        <taxon>Pterulaceae</taxon>
        <taxon>Pterulicium</taxon>
    </lineage>
</organism>
<sequence length="346" mass="39270">MIAQTSSCHASDLTYLKPPPSSPRSLPPIPCTPLKNIIPSVCPLSRMPKPMFGTVIKPTYFSQQDYNRKRPQPISTWSQLPVYSSRSVRARRHKPNSNYSSGDDSDHIQNIRLGSPKASQVLQADQDTQDEENDDEDDEAEDDEAKFPPQSSSQAISTSSRDGYEGEELSATHPCKRKRVTSPTPSIPSVISISDESELEEPIAPEVNSPEPEYHNEIVHENVFSMKLRKRNRGEMKQTSLQELRQARELHNNSSQCLQSKRSSERTARPLLSDVYVEDIDQCAHHLRWIMKASFRISVTRRKYAATKSEREAQSYFCHSAIPSRNIQSWRTSRVTTKMLVLATLM</sequence>
<proteinExistence type="predicted"/>
<keyword evidence="3" id="KW-1185">Reference proteome</keyword>
<accession>A0A5C3R0H6</accession>
<evidence type="ECO:0000256" key="1">
    <source>
        <dbReference type="SAM" id="MobiDB-lite"/>
    </source>
</evidence>
<dbReference type="EMBL" id="ML178814">
    <property type="protein sequence ID" value="TFL07763.1"/>
    <property type="molecule type" value="Genomic_DNA"/>
</dbReference>
<feature type="compositionally biased region" description="Low complexity" evidence="1">
    <location>
        <begin position="181"/>
        <end position="194"/>
    </location>
</feature>
<name>A0A5C3R0H6_9AGAR</name>
<reference evidence="2 3" key="1">
    <citation type="journal article" date="2019" name="Nat. Ecol. Evol.">
        <title>Megaphylogeny resolves global patterns of mushroom evolution.</title>
        <authorList>
            <person name="Varga T."/>
            <person name="Krizsan K."/>
            <person name="Foldi C."/>
            <person name="Dima B."/>
            <person name="Sanchez-Garcia M."/>
            <person name="Sanchez-Ramirez S."/>
            <person name="Szollosi G.J."/>
            <person name="Szarkandi J.G."/>
            <person name="Papp V."/>
            <person name="Albert L."/>
            <person name="Andreopoulos W."/>
            <person name="Angelini C."/>
            <person name="Antonin V."/>
            <person name="Barry K.W."/>
            <person name="Bougher N.L."/>
            <person name="Buchanan P."/>
            <person name="Buyck B."/>
            <person name="Bense V."/>
            <person name="Catcheside P."/>
            <person name="Chovatia M."/>
            <person name="Cooper J."/>
            <person name="Damon W."/>
            <person name="Desjardin D."/>
            <person name="Finy P."/>
            <person name="Geml J."/>
            <person name="Haridas S."/>
            <person name="Hughes K."/>
            <person name="Justo A."/>
            <person name="Karasinski D."/>
            <person name="Kautmanova I."/>
            <person name="Kiss B."/>
            <person name="Kocsube S."/>
            <person name="Kotiranta H."/>
            <person name="LaButti K.M."/>
            <person name="Lechner B.E."/>
            <person name="Liimatainen K."/>
            <person name="Lipzen A."/>
            <person name="Lukacs Z."/>
            <person name="Mihaltcheva S."/>
            <person name="Morgado L.N."/>
            <person name="Niskanen T."/>
            <person name="Noordeloos M.E."/>
            <person name="Ohm R.A."/>
            <person name="Ortiz-Santana B."/>
            <person name="Ovrebo C."/>
            <person name="Racz N."/>
            <person name="Riley R."/>
            <person name="Savchenko A."/>
            <person name="Shiryaev A."/>
            <person name="Soop K."/>
            <person name="Spirin V."/>
            <person name="Szebenyi C."/>
            <person name="Tomsovsky M."/>
            <person name="Tulloss R.E."/>
            <person name="Uehling J."/>
            <person name="Grigoriev I.V."/>
            <person name="Vagvolgyi C."/>
            <person name="Papp T."/>
            <person name="Martin F.M."/>
            <person name="Miettinen O."/>
            <person name="Hibbett D.S."/>
            <person name="Nagy L.G."/>
        </authorList>
    </citation>
    <scope>NUCLEOTIDE SEQUENCE [LARGE SCALE GENOMIC DNA]</scope>
    <source>
        <strain evidence="2 3">CBS 309.79</strain>
    </source>
</reference>
<feature type="compositionally biased region" description="Pro residues" evidence="1">
    <location>
        <begin position="17"/>
        <end position="30"/>
    </location>
</feature>
<feature type="compositionally biased region" description="Low complexity" evidence="1">
    <location>
        <begin position="151"/>
        <end position="160"/>
    </location>
</feature>
<dbReference type="AlphaFoldDB" id="A0A5C3R0H6"/>
<feature type="region of interest" description="Disordered" evidence="1">
    <location>
        <begin position="84"/>
        <end position="216"/>
    </location>
</feature>
<protein>
    <submittedName>
        <fullName evidence="2">Uncharacterized protein</fullName>
    </submittedName>
</protein>
<evidence type="ECO:0000313" key="2">
    <source>
        <dbReference type="EMBL" id="TFL07763.1"/>
    </source>
</evidence>
<evidence type="ECO:0000313" key="3">
    <source>
        <dbReference type="Proteomes" id="UP000305067"/>
    </source>
</evidence>
<gene>
    <name evidence="2" type="ORF">BDV98DRAFT_36794</name>
</gene>